<keyword evidence="2" id="KW-0812">Transmembrane</keyword>
<comment type="caution">
    <text evidence="3">The sequence shown here is derived from an EMBL/GenBank/DDBJ whole genome shotgun (WGS) entry which is preliminary data.</text>
</comment>
<dbReference type="RefSeq" id="WP_344068790.1">
    <property type="nucleotide sequence ID" value="NZ_BAAAPN010000103.1"/>
</dbReference>
<dbReference type="EMBL" id="BAAAPN010000103">
    <property type="protein sequence ID" value="GAA1775199.1"/>
    <property type="molecule type" value="Genomic_DNA"/>
</dbReference>
<dbReference type="PROSITE" id="PS51257">
    <property type="entry name" value="PROKAR_LIPOPROTEIN"/>
    <property type="match status" value="1"/>
</dbReference>
<dbReference type="Gene3D" id="3.10.350.10">
    <property type="entry name" value="LysM domain"/>
    <property type="match status" value="1"/>
</dbReference>
<accession>A0ABN2L4T6</accession>
<feature type="transmembrane region" description="Helical" evidence="2">
    <location>
        <begin position="49"/>
        <end position="75"/>
    </location>
</feature>
<evidence type="ECO:0000256" key="2">
    <source>
        <dbReference type="SAM" id="Phobius"/>
    </source>
</evidence>
<dbReference type="InterPro" id="IPR036779">
    <property type="entry name" value="LysM_dom_sf"/>
</dbReference>
<name>A0ABN2L4T6_9MICO</name>
<dbReference type="Proteomes" id="UP001501475">
    <property type="component" value="Unassembled WGS sequence"/>
</dbReference>
<sequence length="237" mass="24200">MVGLIYRAIRPGLALGALLFAWAALGCGSLVAGSVLWDAKDDMQVDPTVVVAGGLGTAGLILAWAVCSDVTLAAARLLRAPRRPHPADAATQARWAARVAAVLIGLGTGQGVAHAAPGAAAPISVVAVIGAGPVSPGNPSAPATAPDPRWGHGSDGTSPEIALVGGRPPEDRPPDEVVVRRGECLWDIVARHLGPSASSADIAGEWPRWYAANRARIGADPDLIRPGIRLHIPQARS</sequence>
<evidence type="ECO:0000313" key="4">
    <source>
        <dbReference type="Proteomes" id="UP001501475"/>
    </source>
</evidence>
<evidence type="ECO:0000313" key="3">
    <source>
        <dbReference type="EMBL" id="GAA1775199.1"/>
    </source>
</evidence>
<evidence type="ECO:0000256" key="1">
    <source>
        <dbReference type="SAM" id="MobiDB-lite"/>
    </source>
</evidence>
<organism evidence="3 4">
    <name type="scientific">Nostocoides vanveenii</name>
    <dbReference type="NCBI Taxonomy" id="330835"/>
    <lineage>
        <taxon>Bacteria</taxon>
        <taxon>Bacillati</taxon>
        <taxon>Actinomycetota</taxon>
        <taxon>Actinomycetes</taxon>
        <taxon>Micrococcales</taxon>
        <taxon>Intrasporangiaceae</taxon>
        <taxon>Nostocoides</taxon>
    </lineage>
</organism>
<keyword evidence="2" id="KW-1133">Transmembrane helix</keyword>
<proteinExistence type="predicted"/>
<keyword evidence="4" id="KW-1185">Reference proteome</keyword>
<feature type="transmembrane region" description="Helical" evidence="2">
    <location>
        <begin position="12"/>
        <end position="37"/>
    </location>
</feature>
<feature type="region of interest" description="Disordered" evidence="1">
    <location>
        <begin position="137"/>
        <end position="175"/>
    </location>
</feature>
<keyword evidence="2" id="KW-0472">Membrane</keyword>
<evidence type="ECO:0008006" key="5">
    <source>
        <dbReference type="Google" id="ProtNLM"/>
    </source>
</evidence>
<protein>
    <recommendedName>
        <fullName evidence="5">LysM domain-containing protein</fullName>
    </recommendedName>
</protein>
<gene>
    <name evidence="3" type="ORF">GCM10009810_35180</name>
</gene>
<reference evidence="3 4" key="1">
    <citation type="journal article" date="2019" name="Int. J. Syst. Evol. Microbiol.">
        <title>The Global Catalogue of Microorganisms (GCM) 10K type strain sequencing project: providing services to taxonomists for standard genome sequencing and annotation.</title>
        <authorList>
            <consortium name="The Broad Institute Genomics Platform"/>
            <consortium name="The Broad Institute Genome Sequencing Center for Infectious Disease"/>
            <person name="Wu L."/>
            <person name="Ma J."/>
        </authorList>
    </citation>
    <scope>NUCLEOTIDE SEQUENCE [LARGE SCALE GENOMIC DNA]</scope>
    <source>
        <strain evidence="3 4">JCM 15591</strain>
    </source>
</reference>